<reference evidence="1" key="1">
    <citation type="submission" date="2021-06" db="EMBL/GenBank/DDBJ databases">
        <authorList>
            <person name="Kallberg Y."/>
            <person name="Tangrot J."/>
            <person name="Rosling A."/>
        </authorList>
    </citation>
    <scope>NUCLEOTIDE SEQUENCE</scope>
    <source>
        <strain evidence="1">MT106</strain>
    </source>
</reference>
<sequence>MVSSFPIVAKTTVGGLTGSLVSENGLTSNEDRVDVGGANIGLKGGAP</sequence>
<organism evidence="1 2">
    <name type="scientific">Ambispora gerdemannii</name>
    <dbReference type="NCBI Taxonomy" id="144530"/>
    <lineage>
        <taxon>Eukaryota</taxon>
        <taxon>Fungi</taxon>
        <taxon>Fungi incertae sedis</taxon>
        <taxon>Mucoromycota</taxon>
        <taxon>Glomeromycotina</taxon>
        <taxon>Glomeromycetes</taxon>
        <taxon>Archaeosporales</taxon>
        <taxon>Ambisporaceae</taxon>
        <taxon>Ambispora</taxon>
    </lineage>
</organism>
<comment type="caution">
    <text evidence="1">The sequence shown here is derived from an EMBL/GenBank/DDBJ whole genome shotgun (WGS) entry which is preliminary data.</text>
</comment>
<accession>A0A9N9HCT3</accession>
<evidence type="ECO:0000313" key="1">
    <source>
        <dbReference type="EMBL" id="CAG8674957.1"/>
    </source>
</evidence>
<dbReference type="EMBL" id="CAJVPL010008589">
    <property type="protein sequence ID" value="CAG8674957.1"/>
    <property type="molecule type" value="Genomic_DNA"/>
</dbReference>
<keyword evidence="2" id="KW-1185">Reference proteome</keyword>
<proteinExistence type="predicted"/>
<evidence type="ECO:0000313" key="2">
    <source>
        <dbReference type="Proteomes" id="UP000789831"/>
    </source>
</evidence>
<dbReference type="Proteomes" id="UP000789831">
    <property type="component" value="Unassembled WGS sequence"/>
</dbReference>
<protein>
    <submittedName>
        <fullName evidence="1">10752_t:CDS:1</fullName>
    </submittedName>
</protein>
<dbReference type="AlphaFoldDB" id="A0A9N9HCT3"/>
<name>A0A9N9HCT3_9GLOM</name>
<gene>
    <name evidence="1" type="ORF">AGERDE_LOCUS12424</name>
</gene>
<feature type="non-terminal residue" evidence="1">
    <location>
        <position position="47"/>
    </location>
</feature>